<evidence type="ECO:0000256" key="1">
    <source>
        <dbReference type="SAM" id="MobiDB-lite"/>
    </source>
</evidence>
<sequence length="93" mass="9789">MLSNTRYPAPKTSIVNSTANNSYTGQSHQINVQYQSVYNPGMPTASGSSSPRSSIGSGGDSKNSSPGPSMANQVYYEQKFGSPRSSLALVNPL</sequence>
<reference evidence="2" key="1">
    <citation type="submission" date="2014-12" db="EMBL/GenBank/DDBJ databases">
        <title>Insight into the proteome of Arion vulgaris.</title>
        <authorList>
            <person name="Aradska J."/>
            <person name="Bulat T."/>
            <person name="Smidak R."/>
            <person name="Sarate P."/>
            <person name="Gangsoo J."/>
            <person name="Sialana F."/>
            <person name="Bilban M."/>
            <person name="Lubec G."/>
        </authorList>
    </citation>
    <scope>NUCLEOTIDE SEQUENCE</scope>
    <source>
        <tissue evidence="2">Skin</tissue>
    </source>
</reference>
<feature type="compositionally biased region" description="Polar residues" evidence="1">
    <location>
        <begin position="62"/>
        <end position="72"/>
    </location>
</feature>
<feature type="compositionally biased region" description="Polar residues" evidence="1">
    <location>
        <begin position="13"/>
        <end position="24"/>
    </location>
</feature>
<name>A0A0B6YNP5_9EUPU</name>
<dbReference type="EMBL" id="HACG01010526">
    <property type="protein sequence ID" value="CEK57391.1"/>
    <property type="molecule type" value="Transcribed_RNA"/>
</dbReference>
<proteinExistence type="predicted"/>
<organism evidence="2">
    <name type="scientific">Arion vulgaris</name>
    <dbReference type="NCBI Taxonomy" id="1028688"/>
    <lineage>
        <taxon>Eukaryota</taxon>
        <taxon>Metazoa</taxon>
        <taxon>Spiralia</taxon>
        <taxon>Lophotrochozoa</taxon>
        <taxon>Mollusca</taxon>
        <taxon>Gastropoda</taxon>
        <taxon>Heterobranchia</taxon>
        <taxon>Euthyneura</taxon>
        <taxon>Panpulmonata</taxon>
        <taxon>Eupulmonata</taxon>
        <taxon>Stylommatophora</taxon>
        <taxon>Helicina</taxon>
        <taxon>Arionoidea</taxon>
        <taxon>Arionidae</taxon>
        <taxon>Arion</taxon>
    </lineage>
</organism>
<feature type="compositionally biased region" description="Low complexity" evidence="1">
    <location>
        <begin position="46"/>
        <end position="55"/>
    </location>
</feature>
<feature type="region of interest" description="Disordered" evidence="1">
    <location>
        <begin position="1"/>
        <end position="24"/>
    </location>
</feature>
<evidence type="ECO:0000313" key="2">
    <source>
        <dbReference type="EMBL" id="CEK57391.1"/>
    </source>
</evidence>
<gene>
    <name evidence="2" type="primary">ORF30047</name>
</gene>
<dbReference type="AlphaFoldDB" id="A0A0B6YNP5"/>
<feature type="region of interest" description="Disordered" evidence="1">
    <location>
        <begin position="36"/>
        <end position="74"/>
    </location>
</feature>
<protein>
    <submittedName>
        <fullName evidence="2">Uncharacterized protein</fullName>
    </submittedName>
</protein>
<accession>A0A0B6YNP5</accession>
<feature type="non-terminal residue" evidence="2">
    <location>
        <position position="93"/>
    </location>
</feature>